<dbReference type="GO" id="GO:0005737">
    <property type="term" value="C:cytoplasm"/>
    <property type="evidence" value="ECO:0007669"/>
    <property type="project" value="UniProtKB-SubCell"/>
</dbReference>
<proteinExistence type="inferred from homology"/>
<evidence type="ECO:0000259" key="4">
    <source>
        <dbReference type="PROSITE" id="PS50296"/>
    </source>
</evidence>
<keyword evidence="7" id="KW-1185">Reference proteome</keyword>
<evidence type="ECO:0008006" key="8">
    <source>
        <dbReference type="Google" id="ProtNLM"/>
    </source>
</evidence>
<dbReference type="EMBL" id="KN832572">
    <property type="protein sequence ID" value="KII84045.1"/>
    <property type="molecule type" value="Genomic_DNA"/>
</dbReference>
<dbReference type="InterPro" id="IPR041366">
    <property type="entry name" value="Pre-PUA"/>
</dbReference>
<dbReference type="GO" id="GO:0003743">
    <property type="term" value="F:translation initiation factor activity"/>
    <property type="evidence" value="ECO:0007669"/>
    <property type="project" value="InterPro"/>
</dbReference>
<dbReference type="InterPro" id="IPR048248">
    <property type="entry name" value="PUA_eIF2d-like"/>
</dbReference>
<dbReference type="SUPFAM" id="SSF47592">
    <property type="entry name" value="SWIB/MDM2 domain"/>
    <property type="match status" value="1"/>
</dbReference>
<organism evidence="6 7">
    <name type="scientific">Plicaturopsis crispa FD-325 SS-3</name>
    <dbReference type="NCBI Taxonomy" id="944288"/>
    <lineage>
        <taxon>Eukaryota</taxon>
        <taxon>Fungi</taxon>
        <taxon>Dikarya</taxon>
        <taxon>Basidiomycota</taxon>
        <taxon>Agaricomycotina</taxon>
        <taxon>Agaricomycetes</taxon>
        <taxon>Agaricomycetidae</taxon>
        <taxon>Amylocorticiales</taxon>
        <taxon>Amylocorticiaceae</taxon>
        <taxon>Plicatura</taxon>
        <taxon>Plicaturopsis crispa</taxon>
    </lineage>
</organism>
<dbReference type="InterPro" id="IPR039757">
    <property type="entry name" value="EIF2D"/>
</dbReference>
<dbReference type="Pfam" id="PF25304">
    <property type="entry name" value="WHD_eIF2D"/>
    <property type="match status" value="1"/>
</dbReference>
<dbReference type="Proteomes" id="UP000053263">
    <property type="component" value="Unassembled WGS sequence"/>
</dbReference>
<sequence>MFKKPLAHLKTSAPLRSSDRRKLKQRALQTFAIPAEEGDALVPDGLLAVKFSTHLDEPGVAYLSPDGDPLWFTLGIGKEAEDLIPTVYTLWKRPTLLPFLSTPSAVIPVLVGGADLMIPGVVECAPDLSPGRLVSITQYAGPGKRGPPLAVGRMVVSSGELIGDEGGGIEGEGRKGKAVRVLHTWKDHLWEVGKGGDVPEVVVVNDGQVDGGEASAEGERGPGEGGGVEESGESANGVLSGEAQSPPLSPQEVSTILRTSLLQALSTTLSALPHSALPLPAPAFYSTYILPARPYHPPPSASSTPIDIKHSAFKSLSAFLKSTEKDGLLKLKETKADGLVVVGVSPKHAEVAGHRGYVTIKDIETKRERAEKREKEREREGKGEMEVTELWKPWQGSVAFFDGVGKETTKLYAHPELKSILNEYITAQHLVNPREQQYVNVDALLRSFLVAKSKPKPGAEPEPPLEFIKREEILAKLLERMQPWHEIRVDAKEPSSPKKGALKPISVVTKIRQGRKASTLIAGFEPFGLEANFLAEELRHACASATSVSPIAGKGSALEVLVQGKQIKAVTELLASQGVPRKWVAAADLGDGKKR</sequence>
<dbReference type="PANTHER" id="PTHR12217">
    <property type="entry name" value="EUKARYOTIC TRANSLATION INITIATION FACTOR 2D"/>
    <property type="match status" value="1"/>
</dbReference>
<dbReference type="Pfam" id="PF26292">
    <property type="entry name" value="PUA_elF2D"/>
    <property type="match status" value="1"/>
</dbReference>
<dbReference type="Gene3D" id="3.10.400.20">
    <property type="match status" value="1"/>
</dbReference>
<evidence type="ECO:0000259" key="5">
    <source>
        <dbReference type="PROSITE" id="PS51925"/>
    </source>
</evidence>
<dbReference type="InterPro" id="IPR048247">
    <property type="entry name" value="eIF2D_N"/>
</dbReference>
<dbReference type="InterPro" id="IPR003121">
    <property type="entry name" value="SWIB_MDM2_domain"/>
</dbReference>
<dbReference type="Pfam" id="PF26291">
    <property type="entry name" value="SWIB_eIF2D"/>
    <property type="match status" value="1"/>
</dbReference>
<dbReference type="AlphaFoldDB" id="A0A0C9SWZ5"/>
<gene>
    <name evidence="6" type="ORF">PLICRDRAFT_57876</name>
</gene>
<reference evidence="6 7" key="1">
    <citation type="submission" date="2014-06" db="EMBL/GenBank/DDBJ databases">
        <title>Evolutionary Origins and Diversification of the Mycorrhizal Mutualists.</title>
        <authorList>
            <consortium name="DOE Joint Genome Institute"/>
            <consortium name="Mycorrhizal Genomics Consortium"/>
            <person name="Kohler A."/>
            <person name="Kuo A."/>
            <person name="Nagy L.G."/>
            <person name="Floudas D."/>
            <person name="Copeland A."/>
            <person name="Barry K.W."/>
            <person name="Cichocki N."/>
            <person name="Veneault-Fourrey C."/>
            <person name="LaButti K."/>
            <person name="Lindquist E.A."/>
            <person name="Lipzen A."/>
            <person name="Lundell T."/>
            <person name="Morin E."/>
            <person name="Murat C."/>
            <person name="Riley R."/>
            <person name="Ohm R."/>
            <person name="Sun H."/>
            <person name="Tunlid A."/>
            <person name="Henrissat B."/>
            <person name="Grigoriev I.V."/>
            <person name="Hibbett D.S."/>
            <person name="Martin F."/>
        </authorList>
    </citation>
    <scope>NUCLEOTIDE SEQUENCE [LARGE SCALE GENOMIC DNA]</scope>
    <source>
        <strain evidence="6 7">FD-325 SS-3</strain>
    </source>
</reference>
<dbReference type="Pfam" id="PF17832">
    <property type="entry name" value="Pre-PUA"/>
    <property type="match status" value="1"/>
</dbReference>
<dbReference type="PROSITE" id="PS50890">
    <property type="entry name" value="PUA"/>
    <property type="match status" value="1"/>
</dbReference>
<comment type="similarity">
    <text evidence="1">Belongs to the eIF2D family.</text>
</comment>
<dbReference type="CDD" id="cd11610">
    <property type="entry name" value="eIF2D_N"/>
    <property type="match status" value="1"/>
</dbReference>
<accession>A0A0C9SWZ5</accession>
<evidence type="ECO:0000256" key="3">
    <source>
        <dbReference type="SAM" id="MobiDB-lite"/>
    </source>
</evidence>
<dbReference type="PANTHER" id="PTHR12217:SF4">
    <property type="entry name" value="EUKARYOTIC TRANSLATION INITIATION FACTOR 2D"/>
    <property type="match status" value="1"/>
</dbReference>
<evidence type="ECO:0000313" key="6">
    <source>
        <dbReference type="EMBL" id="KII84045.1"/>
    </source>
</evidence>
<dbReference type="SUPFAM" id="SSF88697">
    <property type="entry name" value="PUA domain-like"/>
    <property type="match status" value="1"/>
</dbReference>
<protein>
    <recommendedName>
        <fullName evidence="8">SUI1 domain-containing protein</fullName>
    </recommendedName>
</protein>
<dbReference type="PROSITE" id="PS50296">
    <property type="entry name" value="SUI1"/>
    <property type="match status" value="1"/>
</dbReference>
<dbReference type="Gene3D" id="3.30.780.10">
    <property type="entry name" value="SUI1-like domain"/>
    <property type="match status" value="1"/>
</dbReference>
<dbReference type="InterPro" id="IPR058886">
    <property type="entry name" value="SWIB_eIF2D"/>
</dbReference>
<dbReference type="GO" id="GO:0003723">
    <property type="term" value="F:RNA binding"/>
    <property type="evidence" value="ECO:0007669"/>
    <property type="project" value="InterPro"/>
</dbReference>
<dbReference type="InterPro" id="IPR036877">
    <property type="entry name" value="SUI1_dom_sf"/>
</dbReference>
<keyword evidence="2" id="KW-0963">Cytoplasm</keyword>
<dbReference type="InterPro" id="IPR057429">
    <property type="entry name" value="WH_eIF2D"/>
</dbReference>
<evidence type="ECO:0000256" key="2">
    <source>
        <dbReference type="ARBA" id="ARBA00022490"/>
    </source>
</evidence>
<dbReference type="OrthoDB" id="199771at2759"/>
<evidence type="ECO:0000256" key="1">
    <source>
        <dbReference type="ARBA" id="ARBA00010359"/>
    </source>
</evidence>
<dbReference type="InterPro" id="IPR036885">
    <property type="entry name" value="SWIB_MDM2_dom_sf"/>
</dbReference>
<evidence type="ECO:0000313" key="7">
    <source>
        <dbReference type="Proteomes" id="UP000053263"/>
    </source>
</evidence>
<dbReference type="CDD" id="cd21156">
    <property type="entry name" value="PUA_eIF2d-like"/>
    <property type="match status" value="1"/>
</dbReference>
<dbReference type="PROSITE" id="PS51925">
    <property type="entry name" value="SWIB_MDM2"/>
    <property type="match status" value="1"/>
</dbReference>
<dbReference type="GO" id="GO:0001731">
    <property type="term" value="P:formation of translation preinitiation complex"/>
    <property type="evidence" value="ECO:0007669"/>
    <property type="project" value="InterPro"/>
</dbReference>
<dbReference type="InterPro" id="IPR015947">
    <property type="entry name" value="PUA-like_sf"/>
</dbReference>
<feature type="domain" description="DM2" evidence="5">
    <location>
        <begin position="389"/>
        <end position="480"/>
    </location>
</feature>
<dbReference type="InterPro" id="IPR039759">
    <property type="entry name" value="eIF2D_SUI1"/>
</dbReference>
<dbReference type="Pfam" id="PF01253">
    <property type="entry name" value="SUI1"/>
    <property type="match status" value="1"/>
</dbReference>
<dbReference type="CDD" id="cd11608">
    <property type="entry name" value="eIF2D_C"/>
    <property type="match status" value="1"/>
</dbReference>
<dbReference type="SUPFAM" id="SSF55159">
    <property type="entry name" value="eIF1-like"/>
    <property type="match status" value="1"/>
</dbReference>
<dbReference type="InterPro" id="IPR001950">
    <property type="entry name" value="SUI1"/>
</dbReference>
<feature type="region of interest" description="Disordered" evidence="3">
    <location>
        <begin position="209"/>
        <end position="249"/>
    </location>
</feature>
<name>A0A0C9SWZ5_PLICR</name>
<dbReference type="HOGENOM" id="CLU_012487_1_1_1"/>
<feature type="domain" description="SUI1" evidence="4">
    <location>
        <begin position="505"/>
        <end position="578"/>
    </location>
</feature>